<evidence type="ECO:0008006" key="5">
    <source>
        <dbReference type="Google" id="ProtNLM"/>
    </source>
</evidence>
<evidence type="ECO:0000313" key="3">
    <source>
        <dbReference type="EMBL" id="PKU44596.1"/>
    </source>
</evidence>
<accession>A0A2I0UEX2</accession>
<sequence length="149" mass="16395">MELAPRKVGILALLQPLRLLLTHQIRAEDSFSHQTKCKAHDSNSNEIHVRIRATHRARFLLSSGSRQPIEQTSVRGLACRPLLVYNMFLGISFPPVLHLVVVEESYRGSHDGAVLGKEGCELGEHPGVQGSPVEPTTESRTGDPCSEHS</sequence>
<dbReference type="Proteomes" id="UP000233556">
    <property type="component" value="Unassembled WGS sequence"/>
</dbReference>
<evidence type="ECO:0000256" key="1">
    <source>
        <dbReference type="SAM" id="MobiDB-lite"/>
    </source>
</evidence>
<organism evidence="3 4">
    <name type="scientific">Limosa lapponica baueri</name>
    <dbReference type="NCBI Taxonomy" id="1758121"/>
    <lineage>
        <taxon>Eukaryota</taxon>
        <taxon>Metazoa</taxon>
        <taxon>Chordata</taxon>
        <taxon>Craniata</taxon>
        <taxon>Vertebrata</taxon>
        <taxon>Euteleostomi</taxon>
        <taxon>Archelosauria</taxon>
        <taxon>Archosauria</taxon>
        <taxon>Dinosauria</taxon>
        <taxon>Saurischia</taxon>
        <taxon>Theropoda</taxon>
        <taxon>Coelurosauria</taxon>
        <taxon>Aves</taxon>
        <taxon>Neognathae</taxon>
        <taxon>Neoaves</taxon>
        <taxon>Charadriiformes</taxon>
        <taxon>Scolopacidae</taxon>
        <taxon>Limosa</taxon>
    </lineage>
</organism>
<feature type="region of interest" description="Disordered" evidence="1">
    <location>
        <begin position="117"/>
        <end position="149"/>
    </location>
</feature>
<feature type="signal peptide" evidence="2">
    <location>
        <begin position="1"/>
        <end position="27"/>
    </location>
</feature>
<dbReference type="AlphaFoldDB" id="A0A2I0UEX2"/>
<dbReference type="EMBL" id="KZ505816">
    <property type="protein sequence ID" value="PKU44596.1"/>
    <property type="molecule type" value="Genomic_DNA"/>
</dbReference>
<keyword evidence="4" id="KW-1185">Reference proteome</keyword>
<name>A0A2I0UEX2_LIMLA</name>
<reference evidence="4" key="1">
    <citation type="submission" date="2017-11" db="EMBL/GenBank/DDBJ databases">
        <authorList>
            <person name="Lima N.C."/>
            <person name="Parody-Merino A.M."/>
            <person name="Battley P.F."/>
            <person name="Fidler A.E."/>
            <person name="Prosdocimi F."/>
        </authorList>
    </citation>
    <scope>NUCLEOTIDE SEQUENCE [LARGE SCALE GENOMIC DNA]</scope>
</reference>
<protein>
    <recommendedName>
        <fullName evidence="5">Secreted protein</fullName>
    </recommendedName>
</protein>
<feature type="chain" id="PRO_5014189057" description="Secreted protein" evidence="2">
    <location>
        <begin position="28"/>
        <end position="149"/>
    </location>
</feature>
<proteinExistence type="predicted"/>
<reference evidence="4" key="2">
    <citation type="submission" date="2017-12" db="EMBL/GenBank/DDBJ databases">
        <title>Genome sequence of the Bar-tailed Godwit (Limosa lapponica baueri).</title>
        <authorList>
            <person name="Lima N.C.B."/>
            <person name="Parody-Merino A.M."/>
            <person name="Battley P.F."/>
            <person name="Fidler A.E."/>
            <person name="Prosdocimi F."/>
        </authorList>
    </citation>
    <scope>NUCLEOTIDE SEQUENCE [LARGE SCALE GENOMIC DNA]</scope>
</reference>
<evidence type="ECO:0000313" key="4">
    <source>
        <dbReference type="Proteomes" id="UP000233556"/>
    </source>
</evidence>
<gene>
    <name evidence="3" type="ORF">llap_5112</name>
</gene>
<keyword evidence="2" id="KW-0732">Signal</keyword>
<evidence type="ECO:0000256" key="2">
    <source>
        <dbReference type="SAM" id="SignalP"/>
    </source>
</evidence>